<accession>A0A7W6KMW5</accession>
<evidence type="ECO:0000313" key="3">
    <source>
        <dbReference type="EMBL" id="MBB4122723.1"/>
    </source>
</evidence>
<dbReference type="InterPro" id="IPR000917">
    <property type="entry name" value="Sulfatase_N"/>
</dbReference>
<organism evidence="3 4">
    <name type="scientific">Martelella radicis</name>
    <dbReference type="NCBI Taxonomy" id="1397476"/>
    <lineage>
        <taxon>Bacteria</taxon>
        <taxon>Pseudomonadati</taxon>
        <taxon>Pseudomonadota</taxon>
        <taxon>Alphaproteobacteria</taxon>
        <taxon>Hyphomicrobiales</taxon>
        <taxon>Aurantimonadaceae</taxon>
        <taxon>Martelella</taxon>
    </lineage>
</organism>
<dbReference type="EMBL" id="JACIDZ010000008">
    <property type="protein sequence ID" value="MBB4122723.1"/>
    <property type="molecule type" value="Genomic_DNA"/>
</dbReference>
<keyword evidence="4" id="KW-1185">Reference proteome</keyword>
<evidence type="ECO:0000313" key="4">
    <source>
        <dbReference type="Proteomes" id="UP000530571"/>
    </source>
</evidence>
<sequence length="547" mass="59409">MMAEPPRCKQNLPARLVGAALAFSLIALFALNLPDHPHAFSLEAFLHLPIEIPLLGLALVLLPRRVALFVAALASLALGIVLFLRLGDIGVQAAFQRRFNPYLDIRIFADGWNVFSGAVGPLAAALAIACAVILFLGLLALFFVSARTLAGVSGKAARCTALAFAGILAAGLVLWGAGAATGSRAYADAGGSAYVVQRVQAVAKAMKDMQRFDRLLAESDPLSETDKLFQAVEGRDIVLIFIESYGRSAVEDPRYAPLIAPRLEAVEEELADSGFAAASGWSRSPTMGGLSWLAHGTFLSGLWVDNQARYDRLMMSGRKSLNRLFRENGWRTAAIMPAITMDWPEGAYYGYDAIFASDDLGYEGEPFNWVTMPDQYTLKAFDRLVRHADEDRPVMAEIALISSHAPWTPVPKLIDWAYIGDGSVFNEQATSGDPPAVVWADRERVQRQYIETIDYSLQTIGDYIARFGEDAVFIVLGDHQPAPLVTGPDASRAVPVHVISRDEGLVARFEAEGFTPGMVPAADAPEPSMDTMRARVINIFSEPPQPR</sequence>
<dbReference type="AlphaFoldDB" id="A0A7W6KMW5"/>
<evidence type="ECO:0000256" key="1">
    <source>
        <dbReference type="SAM" id="Phobius"/>
    </source>
</evidence>
<keyword evidence="1" id="KW-0472">Membrane</keyword>
<dbReference type="Proteomes" id="UP000530571">
    <property type="component" value="Unassembled WGS sequence"/>
</dbReference>
<feature type="transmembrane region" description="Helical" evidence="1">
    <location>
        <begin position="122"/>
        <end position="144"/>
    </location>
</feature>
<keyword evidence="1" id="KW-1133">Transmembrane helix</keyword>
<feature type="transmembrane region" description="Helical" evidence="1">
    <location>
        <begin position="12"/>
        <end position="32"/>
    </location>
</feature>
<protein>
    <recommendedName>
        <fullName evidence="2">Sulfatase N-terminal domain-containing protein</fullName>
    </recommendedName>
</protein>
<feature type="transmembrane region" description="Helical" evidence="1">
    <location>
        <begin position="67"/>
        <end position="86"/>
    </location>
</feature>
<dbReference type="Gene3D" id="3.40.720.10">
    <property type="entry name" value="Alkaline Phosphatase, subunit A"/>
    <property type="match status" value="1"/>
</dbReference>
<name>A0A7W6KMW5_9HYPH</name>
<gene>
    <name evidence="3" type="ORF">GGR30_002657</name>
</gene>
<dbReference type="SUPFAM" id="SSF53649">
    <property type="entry name" value="Alkaline phosphatase-like"/>
    <property type="match status" value="1"/>
</dbReference>
<evidence type="ECO:0000259" key="2">
    <source>
        <dbReference type="Pfam" id="PF00884"/>
    </source>
</evidence>
<keyword evidence="1" id="KW-0812">Transmembrane</keyword>
<proteinExistence type="predicted"/>
<feature type="domain" description="Sulfatase N-terminal" evidence="2">
    <location>
        <begin position="236"/>
        <end position="482"/>
    </location>
</feature>
<feature type="transmembrane region" description="Helical" evidence="1">
    <location>
        <begin position="156"/>
        <end position="177"/>
    </location>
</feature>
<dbReference type="Pfam" id="PF00884">
    <property type="entry name" value="Sulfatase"/>
    <property type="match status" value="1"/>
</dbReference>
<comment type="caution">
    <text evidence="3">The sequence shown here is derived from an EMBL/GenBank/DDBJ whole genome shotgun (WGS) entry which is preliminary data.</text>
</comment>
<dbReference type="RefSeq" id="WP_183486972.1">
    <property type="nucleotide sequence ID" value="NZ_JACIDZ010000008.1"/>
</dbReference>
<reference evidence="3 4" key="1">
    <citation type="submission" date="2020-08" db="EMBL/GenBank/DDBJ databases">
        <title>Genomic Encyclopedia of Type Strains, Phase IV (KMG-IV): sequencing the most valuable type-strain genomes for metagenomic binning, comparative biology and taxonomic classification.</title>
        <authorList>
            <person name="Goeker M."/>
        </authorList>
    </citation>
    <scope>NUCLEOTIDE SEQUENCE [LARGE SCALE GENOMIC DNA]</scope>
    <source>
        <strain evidence="3 4">DSM 28101</strain>
    </source>
</reference>
<feature type="transmembrane region" description="Helical" evidence="1">
    <location>
        <begin position="44"/>
        <end position="62"/>
    </location>
</feature>
<dbReference type="InterPro" id="IPR017850">
    <property type="entry name" value="Alkaline_phosphatase_core_sf"/>
</dbReference>